<organism evidence="1 2">
    <name type="scientific">Pseudomassariella vexata</name>
    <dbReference type="NCBI Taxonomy" id="1141098"/>
    <lineage>
        <taxon>Eukaryota</taxon>
        <taxon>Fungi</taxon>
        <taxon>Dikarya</taxon>
        <taxon>Ascomycota</taxon>
        <taxon>Pezizomycotina</taxon>
        <taxon>Sordariomycetes</taxon>
        <taxon>Xylariomycetidae</taxon>
        <taxon>Amphisphaeriales</taxon>
        <taxon>Pseudomassariaceae</taxon>
        <taxon>Pseudomassariella</taxon>
    </lineage>
</organism>
<dbReference type="Proteomes" id="UP000193689">
    <property type="component" value="Unassembled WGS sequence"/>
</dbReference>
<dbReference type="AlphaFoldDB" id="A0A1Y2EAP8"/>
<evidence type="ECO:0000313" key="1">
    <source>
        <dbReference type="EMBL" id="ORY68643.1"/>
    </source>
</evidence>
<gene>
    <name evidence="1" type="ORF">BCR38DRAFT_406562</name>
</gene>
<protein>
    <submittedName>
        <fullName evidence="1">Uncharacterized protein</fullName>
    </submittedName>
</protein>
<keyword evidence="2" id="KW-1185">Reference proteome</keyword>
<dbReference type="RefSeq" id="XP_040718930.1">
    <property type="nucleotide sequence ID" value="XM_040858067.1"/>
</dbReference>
<sequence length="127" mass="14512">MSLRTPPMNLRLSFPQILTFGIINTLLGSVCKGDSIYNKEEAKKRRLDGLRRRDKRFSQGVIFPKTDRISKRSLPVRQIQEFATNLYQVFIYVVGALGRQLPFCSSDIRAPDETPTKGKFSSKNECL</sequence>
<reference evidence="1 2" key="1">
    <citation type="submission" date="2016-07" db="EMBL/GenBank/DDBJ databases">
        <title>Pervasive Adenine N6-methylation of Active Genes in Fungi.</title>
        <authorList>
            <consortium name="DOE Joint Genome Institute"/>
            <person name="Mondo S.J."/>
            <person name="Dannebaum R.O."/>
            <person name="Kuo R.C."/>
            <person name="Labutti K."/>
            <person name="Haridas S."/>
            <person name="Kuo A."/>
            <person name="Salamov A."/>
            <person name="Ahrendt S.R."/>
            <person name="Lipzen A."/>
            <person name="Sullivan W."/>
            <person name="Andreopoulos W.B."/>
            <person name="Clum A."/>
            <person name="Lindquist E."/>
            <person name="Daum C."/>
            <person name="Ramamoorthy G.K."/>
            <person name="Gryganskyi A."/>
            <person name="Culley D."/>
            <person name="Magnuson J.K."/>
            <person name="James T.Y."/>
            <person name="O'Malley M.A."/>
            <person name="Stajich J.E."/>
            <person name="Spatafora J.W."/>
            <person name="Visel A."/>
            <person name="Grigoriev I.V."/>
        </authorList>
    </citation>
    <scope>NUCLEOTIDE SEQUENCE [LARGE SCALE GENOMIC DNA]</scope>
    <source>
        <strain evidence="1 2">CBS 129021</strain>
    </source>
</reference>
<accession>A0A1Y2EAP8</accession>
<name>A0A1Y2EAP8_9PEZI</name>
<dbReference type="EMBL" id="MCFJ01000003">
    <property type="protein sequence ID" value="ORY68643.1"/>
    <property type="molecule type" value="Genomic_DNA"/>
</dbReference>
<dbReference type="InParanoid" id="A0A1Y2EAP8"/>
<proteinExistence type="predicted"/>
<evidence type="ECO:0000313" key="2">
    <source>
        <dbReference type="Proteomes" id="UP000193689"/>
    </source>
</evidence>
<dbReference type="GeneID" id="63774279"/>
<comment type="caution">
    <text evidence="1">The sequence shown here is derived from an EMBL/GenBank/DDBJ whole genome shotgun (WGS) entry which is preliminary data.</text>
</comment>